<keyword evidence="2" id="KW-0472">Membrane</keyword>
<evidence type="ECO:0000313" key="4">
    <source>
        <dbReference type="Proteomes" id="UP000270094"/>
    </source>
</evidence>
<sequence length="113" mass="12953">MIPAIVVERIFASIYVNDYENVQRPWISYMVDGSSILLSAIYYLLVQLGYSVLRLVLITFGIITFSSLTIMVFYRRDIARLRDISKTGNSTLTYTLSMKFQLAENVRVTKVSP</sequence>
<keyword evidence="4" id="KW-1185">Reference proteome</keyword>
<reference evidence="3 4" key="1">
    <citation type="submission" date="2018-11" db="EMBL/GenBank/DDBJ databases">
        <authorList>
            <consortium name="Pathogen Informatics"/>
        </authorList>
    </citation>
    <scope>NUCLEOTIDE SEQUENCE [LARGE SCALE GENOMIC DNA]</scope>
</reference>
<dbReference type="GO" id="GO:0007606">
    <property type="term" value="P:sensory perception of chemical stimulus"/>
    <property type="evidence" value="ECO:0007669"/>
    <property type="project" value="InterPro"/>
</dbReference>
<feature type="transmembrane region" description="Helical" evidence="2">
    <location>
        <begin position="26"/>
        <end position="46"/>
    </location>
</feature>
<dbReference type="PANTHER" id="PTHR23128">
    <property type="entry name" value="SERPENTINE RECEPTOR, CLASS E (EPSILON)-RELATED"/>
    <property type="match status" value="1"/>
</dbReference>
<comment type="similarity">
    <text evidence="1">Belongs to the nematode receptor-like protein sre family.</text>
</comment>
<dbReference type="AlphaFoldDB" id="A0A3P7IUA9"/>
<dbReference type="GO" id="GO:0016020">
    <property type="term" value="C:membrane"/>
    <property type="evidence" value="ECO:0007669"/>
    <property type="project" value="InterPro"/>
</dbReference>
<feature type="transmembrane region" description="Helical" evidence="2">
    <location>
        <begin position="52"/>
        <end position="74"/>
    </location>
</feature>
<dbReference type="Pfam" id="PF03125">
    <property type="entry name" value="Sre"/>
    <property type="match status" value="1"/>
</dbReference>
<accession>A0A3P7IUA9</accession>
<keyword evidence="2" id="KW-1133">Transmembrane helix</keyword>
<dbReference type="Proteomes" id="UP000270094">
    <property type="component" value="Unassembled WGS sequence"/>
</dbReference>
<dbReference type="OrthoDB" id="5874078at2759"/>
<protein>
    <submittedName>
        <fullName evidence="3">Uncharacterized protein</fullName>
    </submittedName>
</protein>
<dbReference type="EMBL" id="UYYB01006698">
    <property type="protein sequence ID" value="VDM67837.1"/>
    <property type="molecule type" value="Genomic_DNA"/>
</dbReference>
<evidence type="ECO:0000256" key="2">
    <source>
        <dbReference type="SAM" id="Phobius"/>
    </source>
</evidence>
<gene>
    <name evidence="3" type="ORF">SVUK_LOCUS2835</name>
</gene>
<evidence type="ECO:0000256" key="1">
    <source>
        <dbReference type="ARBA" id="ARBA00006803"/>
    </source>
</evidence>
<dbReference type="InterPro" id="IPR004151">
    <property type="entry name" value="7TM_GPCR_serpentine_rcpt_Sre"/>
</dbReference>
<keyword evidence="2" id="KW-0812">Transmembrane</keyword>
<name>A0A3P7IUA9_STRVU</name>
<proteinExistence type="inferred from homology"/>
<dbReference type="PANTHER" id="PTHR23128:SF132">
    <property type="entry name" value="SERPENTINE RECEPTOR, CLASS E (EPSILON)-RELATED"/>
    <property type="match status" value="1"/>
</dbReference>
<evidence type="ECO:0000313" key="3">
    <source>
        <dbReference type="EMBL" id="VDM67837.1"/>
    </source>
</evidence>
<organism evidence="3 4">
    <name type="scientific">Strongylus vulgaris</name>
    <name type="common">Blood worm</name>
    <dbReference type="NCBI Taxonomy" id="40348"/>
    <lineage>
        <taxon>Eukaryota</taxon>
        <taxon>Metazoa</taxon>
        <taxon>Ecdysozoa</taxon>
        <taxon>Nematoda</taxon>
        <taxon>Chromadorea</taxon>
        <taxon>Rhabditida</taxon>
        <taxon>Rhabditina</taxon>
        <taxon>Rhabditomorpha</taxon>
        <taxon>Strongyloidea</taxon>
        <taxon>Strongylidae</taxon>
        <taxon>Strongylus</taxon>
    </lineage>
</organism>